<evidence type="ECO:0000256" key="2">
    <source>
        <dbReference type="RuleBase" id="RU362080"/>
    </source>
</evidence>
<gene>
    <name evidence="3" type="ORF">AYW79_13665</name>
</gene>
<dbReference type="EMBL" id="LSUQ01000068">
    <property type="protein sequence ID" value="OAG91645.1"/>
    <property type="molecule type" value="Genomic_DNA"/>
</dbReference>
<dbReference type="Proteomes" id="UP000077421">
    <property type="component" value="Unassembled WGS sequence"/>
</dbReference>
<dbReference type="OrthoDB" id="9877252at2"/>
<sequence length="104" mass="11848">MKEQQVMKSSDVREHWSEVINLVSRDQARVVVEKSGVPVAGLVSPDDLEWLKQRDSRLVDLRRVMDQMRDAFVDFPEDEFNKEVERALSSVRSGSAEQGTEGEA</sequence>
<dbReference type="Pfam" id="PF02604">
    <property type="entry name" value="PhdYeFM_antitox"/>
    <property type="match status" value="1"/>
</dbReference>
<organism evidence="3 4">
    <name type="scientific">Ferroacidibacillus organovorans</name>
    <dbReference type="NCBI Taxonomy" id="1765683"/>
    <lineage>
        <taxon>Bacteria</taxon>
        <taxon>Bacillati</taxon>
        <taxon>Bacillota</taxon>
        <taxon>Bacilli</taxon>
        <taxon>Bacillales</taxon>
        <taxon>Alicyclobacillaceae</taxon>
        <taxon>Ferroacidibacillus</taxon>
    </lineage>
</organism>
<dbReference type="InterPro" id="IPR036165">
    <property type="entry name" value="YefM-like_sf"/>
</dbReference>
<dbReference type="InterPro" id="IPR006442">
    <property type="entry name" value="Antitoxin_Phd/YefM"/>
</dbReference>
<dbReference type="NCBIfam" id="TIGR01552">
    <property type="entry name" value="phd_fam"/>
    <property type="match status" value="1"/>
</dbReference>
<evidence type="ECO:0000256" key="1">
    <source>
        <dbReference type="ARBA" id="ARBA00009981"/>
    </source>
</evidence>
<comment type="similarity">
    <text evidence="1 2">Belongs to the phD/YefM antitoxin family.</text>
</comment>
<dbReference type="Gene3D" id="3.40.1620.10">
    <property type="entry name" value="YefM-like domain"/>
    <property type="match status" value="1"/>
</dbReference>
<comment type="function">
    <text evidence="2">Antitoxin component of a type II toxin-antitoxin (TA) system.</text>
</comment>
<evidence type="ECO:0000313" key="4">
    <source>
        <dbReference type="Proteomes" id="UP000077421"/>
    </source>
</evidence>
<dbReference type="RefSeq" id="WP_067567020.1">
    <property type="nucleotide sequence ID" value="NZ_LSUQ01000068.1"/>
</dbReference>
<name>A0A853K8K4_9BACL</name>
<dbReference type="AlphaFoldDB" id="A0A853K8K4"/>
<proteinExistence type="inferred from homology"/>
<comment type="caution">
    <text evidence="3">The sequence shown here is derived from an EMBL/GenBank/DDBJ whole genome shotgun (WGS) entry which is preliminary data.</text>
</comment>
<reference evidence="3 4" key="1">
    <citation type="submission" date="2016-02" db="EMBL/GenBank/DDBJ databases">
        <title>Draft genome sequence of Acidibacillus ferrooxidans SLC66.</title>
        <authorList>
            <person name="Oliveira G."/>
            <person name="Nancucheo I."/>
            <person name="Dall'Agnol H."/>
            <person name="Johnson B."/>
            <person name="Oliveira R."/>
            <person name="Nunes G.L."/>
            <person name="Tzotzos G."/>
            <person name="Orellana S.C."/>
            <person name="Salim A.C."/>
            <person name="Araujo F.M."/>
        </authorList>
    </citation>
    <scope>NUCLEOTIDE SEQUENCE [LARGE SCALE GENOMIC DNA]</scope>
    <source>
        <strain evidence="3 4">SLC66</strain>
    </source>
</reference>
<protein>
    <recommendedName>
        <fullName evidence="2">Antitoxin</fullName>
    </recommendedName>
</protein>
<dbReference type="SUPFAM" id="SSF143120">
    <property type="entry name" value="YefM-like"/>
    <property type="match status" value="1"/>
</dbReference>
<evidence type="ECO:0000313" key="3">
    <source>
        <dbReference type="EMBL" id="OAG91645.1"/>
    </source>
</evidence>
<accession>A0A853K8K4</accession>